<proteinExistence type="inferred from homology"/>
<dbReference type="PANTHER" id="PTHR11559">
    <property type="entry name" value="CARBOXYLESTERASE"/>
    <property type="match status" value="1"/>
</dbReference>
<evidence type="ECO:0000313" key="5">
    <source>
        <dbReference type="EMBL" id="PMC63798.1"/>
    </source>
</evidence>
<reference evidence="5 6" key="1">
    <citation type="submission" date="2017-09" db="EMBL/GenBank/DDBJ databases">
        <title>Bacterial strain isolated from the female urinary microbiota.</title>
        <authorList>
            <person name="Thomas-White K."/>
            <person name="Kumar N."/>
            <person name="Forster S."/>
            <person name="Putonti C."/>
            <person name="Lawley T."/>
            <person name="Wolfe A.J."/>
        </authorList>
    </citation>
    <scope>NUCLEOTIDE SEQUENCE [LARGE SCALE GENOMIC DNA]</scope>
    <source>
        <strain evidence="5 6">UMB0792</strain>
    </source>
</reference>
<feature type="domain" description="Carboxylesterase type B" evidence="4">
    <location>
        <begin position="55"/>
        <end position="191"/>
    </location>
</feature>
<dbReference type="InterPro" id="IPR029058">
    <property type="entry name" value="AB_hydrolase_fold"/>
</dbReference>
<evidence type="ECO:0000256" key="3">
    <source>
        <dbReference type="RuleBase" id="RU361235"/>
    </source>
</evidence>
<dbReference type="InterPro" id="IPR019826">
    <property type="entry name" value="Carboxylesterase_B_AS"/>
</dbReference>
<keyword evidence="6" id="KW-1185">Reference proteome</keyword>
<dbReference type="Proteomes" id="UP000235836">
    <property type="component" value="Unassembled WGS sequence"/>
</dbReference>
<name>A0A2N6T381_9CORY</name>
<dbReference type="AlphaFoldDB" id="A0A2N6T381"/>
<sequence>MNSPVEVTCPAGTVVGVAHGATAYFHSIEYSQIPAPFDDAVPAEKGLLIDATRERPDAVALSIVTPAGATDADDLPVLVHIHGGRFETGDHTNPASPGEALAANGVILVRIGYRMKLPGLARFHDDQPHHFRAVDDVALGLEWVQKNIEAFGGDPTNVTLSGHSAGAAIVLWLMRNDHYRGAFRRALALSPGFPRMSYAQRKSVIRAGAGIPLTRDALNRAKPKVLERAYRTVRTRYFTDMALGPGPLEPEEMAEVDLVITTVEEEMFDSTVKHDKLRLGWLMMALPGFLIGLKPGMYRPFLKRLKARNPKHIAGEFFSANLIRRWVDDVAQRAPGTVWQAELVSDATTRARHCAELAPIFGAAPYETGTGLNACLIRYVTTGEPGWAPYGAEKNVLRVNLSGEHPTLVTDPLGYLRGVFSRKY</sequence>
<keyword evidence="2 3" id="KW-0378">Hydrolase</keyword>
<dbReference type="EC" id="3.1.1.-" evidence="3"/>
<dbReference type="Gene3D" id="3.40.50.1820">
    <property type="entry name" value="alpha/beta hydrolase"/>
    <property type="match status" value="1"/>
</dbReference>
<comment type="caution">
    <text evidence="5">The sequence shown here is derived from an EMBL/GenBank/DDBJ whole genome shotgun (WGS) entry which is preliminary data.</text>
</comment>
<comment type="similarity">
    <text evidence="1 3">Belongs to the type-B carboxylesterase/lipase family.</text>
</comment>
<evidence type="ECO:0000313" key="6">
    <source>
        <dbReference type="Proteomes" id="UP000235836"/>
    </source>
</evidence>
<dbReference type="InterPro" id="IPR050309">
    <property type="entry name" value="Type-B_Carboxylest/Lipase"/>
</dbReference>
<evidence type="ECO:0000256" key="2">
    <source>
        <dbReference type="ARBA" id="ARBA00022801"/>
    </source>
</evidence>
<dbReference type="GO" id="GO:0016787">
    <property type="term" value="F:hydrolase activity"/>
    <property type="evidence" value="ECO:0007669"/>
    <property type="project" value="UniProtKB-KW"/>
</dbReference>
<dbReference type="EMBL" id="PNHG01000016">
    <property type="protein sequence ID" value="PMC63798.1"/>
    <property type="molecule type" value="Genomic_DNA"/>
</dbReference>
<dbReference type="SUPFAM" id="SSF53474">
    <property type="entry name" value="alpha/beta-Hydrolases"/>
    <property type="match status" value="1"/>
</dbReference>
<organism evidence="5 6">
    <name type="scientific">Corynebacterium tuscaniense</name>
    <dbReference type="NCBI Taxonomy" id="302449"/>
    <lineage>
        <taxon>Bacteria</taxon>
        <taxon>Bacillati</taxon>
        <taxon>Actinomycetota</taxon>
        <taxon>Actinomycetes</taxon>
        <taxon>Mycobacteriales</taxon>
        <taxon>Corynebacteriaceae</taxon>
        <taxon>Corynebacterium</taxon>
    </lineage>
</organism>
<dbReference type="InterPro" id="IPR002018">
    <property type="entry name" value="CarbesteraseB"/>
</dbReference>
<dbReference type="RefSeq" id="WP_034665631.1">
    <property type="nucleotide sequence ID" value="NZ_JBHRZL010000018.1"/>
</dbReference>
<accession>A0A2N6T381</accession>
<dbReference type="PROSITE" id="PS00122">
    <property type="entry name" value="CARBOXYLESTERASE_B_1"/>
    <property type="match status" value="1"/>
</dbReference>
<gene>
    <name evidence="5" type="ORF">CJ203_09315</name>
</gene>
<evidence type="ECO:0000259" key="4">
    <source>
        <dbReference type="Pfam" id="PF00135"/>
    </source>
</evidence>
<dbReference type="Pfam" id="PF00135">
    <property type="entry name" value="COesterase"/>
    <property type="match status" value="1"/>
</dbReference>
<protein>
    <recommendedName>
        <fullName evidence="3">Carboxylic ester hydrolase</fullName>
        <ecNumber evidence="3">3.1.1.-</ecNumber>
    </recommendedName>
</protein>
<evidence type="ECO:0000256" key="1">
    <source>
        <dbReference type="ARBA" id="ARBA00005964"/>
    </source>
</evidence>